<dbReference type="AlphaFoldDB" id="A0A8H3IKZ9"/>
<dbReference type="Pfam" id="PF26544">
    <property type="entry name" value="Mdm12"/>
    <property type="match status" value="3"/>
</dbReference>
<dbReference type="InterPro" id="IPR031468">
    <property type="entry name" value="SMP_LBD"/>
</dbReference>
<comment type="similarity">
    <text evidence="9">Belongs to the MDM12 family.</text>
</comment>
<name>A0A8H3IKZ9_9LECA</name>
<dbReference type="GO" id="GO:0015914">
    <property type="term" value="P:phospholipid transport"/>
    <property type="evidence" value="ECO:0007669"/>
    <property type="project" value="TreeGrafter"/>
</dbReference>
<dbReference type="EMBL" id="CAJPDT010000022">
    <property type="protein sequence ID" value="CAF9919265.1"/>
    <property type="molecule type" value="Genomic_DNA"/>
</dbReference>
<feature type="compositionally biased region" description="Polar residues" evidence="10">
    <location>
        <begin position="140"/>
        <end position="152"/>
    </location>
</feature>
<evidence type="ECO:0000256" key="10">
    <source>
        <dbReference type="SAM" id="MobiDB-lite"/>
    </source>
</evidence>
<dbReference type="InterPro" id="IPR027532">
    <property type="entry name" value="Mdm12"/>
</dbReference>
<comment type="subunit">
    <text evidence="9">Component of the ER-mitochondria encounter structure (ERMES) or MDM complex, composed of MMM1, MDM10, MDM12 and MDM34. A MMM1 homodimer associates with one molecule of MDM12 on each side in a pairwise head-to-tail manner, and the SMP-LTD domains of MMM1 and MDM12 generate a continuous hydrophobic tunnel for phospholipid trafficking.</text>
</comment>
<comment type="caution">
    <text evidence="12">The sequence shown here is derived from an EMBL/GenBank/DDBJ whole genome shotgun (WGS) entry which is preliminary data.</text>
</comment>
<keyword evidence="5" id="KW-0445">Lipid transport</keyword>
<dbReference type="GO" id="GO:1990456">
    <property type="term" value="P:mitochondrion-endoplasmic reticulum membrane tethering"/>
    <property type="evidence" value="ECO:0007669"/>
    <property type="project" value="TreeGrafter"/>
</dbReference>
<keyword evidence="2" id="KW-0813">Transport</keyword>
<evidence type="ECO:0000256" key="8">
    <source>
        <dbReference type="ARBA" id="ARBA00023136"/>
    </source>
</evidence>
<evidence type="ECO:0000256" key="5">
    <source>
        <dbReference type="ARBA" id="ARBA00023055"/>
    </source>
</evidence>
<keyword evidence="7 9" id="KW-0496">Mitochondrion</keyword>
<dbReference type="GO" id="GO:0045040">
    <property type="term" value="P:protein insertion into mitochondrial outer membrane"/>
    <property type="evidence" value="ECO:0007669"/>
    <property type="project" value="UniProtKB-UniRule"/>
</dbReference>
<dbReference type="GO" id="GO:0005789">
    <property type="term" value="C:endoplasmic reticulum membrane"/>
    <property type="evidence" value="ECO:0007669"/>
    <property type="project" value="UniProtKB-SubCell"/>
</dbReference>
<organism evidence="12 13">
    <name type="scientific">Imshaugia aleurites</name>
    <dbReference type="NCBI Taxonomy" id="172621"/>
    <lineage>
        <taxon>Eukaryota</taxon>
        <taxon>Fungi</taxon>
        <taxon>Dikarya</taxon>
        <taxon>Ascomycota</taxon>
        <taxon>Pezizomycotina</taxon>
        <taxon>Lecanoromycetes</taxon>
        <taxon>OSLEUM clade</taxon>
        <taxon>Lecanoromycetidae</taxon>
        <taxon>Lecanorales</taxon>
        <taxon>Lecanorineae</taxon>
        <taxon>Parmeliaceae</taxon>
        <taxon>Imshaugia</taxon>
    </lineage>
</organism>
<dbReference type="OrthoDB" id="3356905at2759"/>
<evidence type="ECO:0000256" key="1">
    <source>
        <dbReference type="ARBA" id="ARBA00004370"/>
    </source>
</evidence>
<comment type="function">
    <text evidence="9">Component of the ERMES/MDM complex, which serves as a molecular tether to connect the endoplasmic reticulum (ER) and mitochondria. Components of this complex are involved in the control of mitochondrial shape and protein biogenesis, and function in nonvesicular lipid trafficking between the ER and mitochondria. MDM12 is required for the interaction of the ER-resident membrane protein MMM1 and the outer mitochondrial membrane-resident beta-barrel protein MDM10. The MDM12-MMM1 subcomplex functions in the major beta-barrel assembly pathway that is responsible for biogenesis of all mitochondrial outer membrane beta-barrel proteins, and acts in a late step after the SAM complex. The MDM10-MDM12-MMM1 subcomplex further acts in the TOM40-specific pathway after the action of the MDM12-MMM1 complex. Essential for establishing and maintaining the structure of mitochondria and maintenance of mtDNA nucleoids.</text>
</comment>
<evidence type="ECO:0000256" key="7">
    <source>
        <dbReference type="ARBA" id="ARBA00023128"/>
    </source>
</evidence>
<feature type="compositionally biased region" description="Low complexity" evidence="10">
    <location>
        <begin position="228"/>
        <end position="240"/>
    </location>
</feature>
<feature type="compositionally biased region" description="Polar residues" evidence="10">
    <location>
        <begin position="210"/>
        <end position="220"/>
    </location>
</feature>
<evidence type="ECO:0000256" key="2">
    <source>
        <dbReference type="ARBA" id="ARBA00022448"/>
    </source>
</evidence>
<dbReference type="CDD" id="cd21672">
    <property type="entry name" value="SMP_Mdm12"/>
    <property type="match status" value="1"/>
</dbReference>
<feature type="compositionally biased region" description="Polar residues" evidence="10">
    <location>
        <begin position="102"/>
        <end position="117"/>
    </location>
</feature>
<protein>
    <recommendedName>
        <fullName evidence="9">Mitochondrial distribution and morphology protein 12</fullName>
    </recommendedName>
    <alternativeName>
        <fullName evidence="9">Mitochondrial inheritance component MDM12</fullName>
    </alternativeName>
</protein>
<keyword evidence="4 9" id="KW-0256">Endoplasmic reticulum</keyword>
<dbReference type="PANTHER" id="PTHR28204:SF1">
    <property type="entry name" value="MITOCHONDRIAL DISTRIBUTION AND MORPHOLOGY PROTEIN 12"/>
    <property type="match status" value="1"/>
</dbReference>
<comment type="subcellular location">
    <subcellularLocation>
        <location evidence="1">Membrane</location>
    </subcellularLocation>
    <subcellularLocation>
        <location evidence="9">Mitochondrion outer membrane</location>
        <topology evidence="9">Peripheral membrane protein</topology>
        <orientation evidence="9">Cytoplasmic side</orientation>
    </subcellularLocation>
    <subcellularLocation>
        <location evidence="9">Endoplasmic reticulum membrane</location>
        <topology evidence="9">Peripheral membrane protein</topology>
        <orientation evidence="9">Cytoplasmic side</orientation>
    </subcellularLocation>
    <text evidence="9">The ERMES/MDM complex localizes to a few discrete foci (around 10 per single cell), that represent mitochondria-endoplasmic reticulum junctions. These foci are often found next to mtDNA nucleoids.</text>
</comment>
<proteinExistence type="inferred from homology"/>
<dbReference type="GO" id="GO:0032865">
    <property type="term" value="C:ERMES complex"/>
    <property type="evidence" value="ECO:0007669"/>
    <property type="project" value="UniProtKB-UniRule"/>
</dbReference>
<accession>A0A8H3IKZ9</accession>
<keyword evidence="6" id="KW-0446">Lipid-binding</keyword>
<keyword evidence="13" id="KW-1185">Reference proteome</keyword>
<feature type="region of interest" description="Disordered" evidence="10">
    <location>
        <begin position="174"/>
        <end position="260"/>
    </location>
</feature>
<evidence type="ECO:0000259" key="11">
    <source>
        <dbReference type="PROSITE" id="PS51847"/>
    </source>
</evidence>
<reference evidence="12" key="1">
    <citation type="submission" date="2021-03" db="EMBL/GenBank/DDBJ databases">
        <authorList>
            <person name="Tagirdzhanova G."/>
        </authorList>
    </citation>
    <scope>NUCLEOTIDE SEQUENCE</scope>
</reference>
<evidence type="ECO:0000256" key="9">
    <source>
        <dbReference type="HAMAP-Rule" id="MF_03104"/>
    </source>
</evidence>
<dbReference type="PROSITE" id="PS51847">
    <property type="entry name" value="SMP"/>
    <property type="match status" value="1"/>
</dbReference>
<feature type="domain" description="SMP-LTD" evidence="11">
    <location>
        <begin position="1"/>
        <end position="449"/>
    </location>
</feature>
<evidence type="ECO:0000313" key="12">
    <source>
        <dbReference type="EMBL" id="CAF9919265.1"/>
    </source>
</evidence>
<evidence type="ECO:0000313" key="13">
    <source>
        <dbReference type="Proteomes" id="UP000664534"/>
    </source>
</evidence>
<evidence type="ECO:0000256" key="6">
    <source>
        <dbReference type="ARBA" id="ARBA00023121"/>
    </source>
</evidence>
<evidence type="ECO:0000256" key="3">
    <source>
        <dbReference type="ARBA" id="ARBA00022787"/>
    </source>
</evidence>
<dbReference type="GO" id="GO:0008289">
    <property type="term" value="F:lipid binding"/>
    <property type="evidence" value="ECO:0007669"/>
    <property type="project" value="UniProtKB-KW"/>
</dbReference>
<keyword evidence="3 9" id="KW-1000">Mitochondrion outer membrane</keyword>
<feature type="compositionally biased region" description="Pro residues" evidence="10">
    <location>
        <begin position="241"/>
        <end position="255"/>
    </location>
</feature>
<dbReference type="HAMAP" id="MF_03104">
    <property type="entry name" value="Mdm12"/>
    <property type="match status" value="1"/>
</dbReference>
<sequence>MSIEIDWASLTTGPSGLALADSIRDFIHDKFQQVTLPRFIRSVHVHTFDFGEECPVVELKDISDPLPEFYDDDEESSSSFSSSGNHQSEEQEAVTGAIEPTSAAQTQPTHTLHQSTAAPPPSTRLPPLNLRSLPFPPPDQITTPFLSRSSTPGLPIPGGTSNFSYFHLPLSAGLPGPAQTPLPRALDNQPPSAPPQAPQLSTPRGPRAPTTAQREPNTTTLHHDRTSSQRQNQTQHQRQTQPPPTHAPNHPPTHNPDPRAQDLQTTLRITYSGSLSLSLTAEILLDYPMRSFVGIPLALRITGLSFDGVALLAYLRHQGGGGGADTDAEMEEQKSTVHFCFLGREDAGAAIGAGAGGEDAGIAIGEQGDEISSGHKHGHGHGPDVSGAGDGEDIGGLLREIRVTSEIGRQEGGKQVLKNVGKVEKFVLEQVRRIVEEEFVWPSFWTFLV</sequence>
<evidence type="ECO:0000256" key="4">
    <source>
        <dbReference type="ARBA" id="ARBA00022824"/>
    </source>
</evidence>
<keyword evidence="8 9" id="KW-0472">Membrane</keyword>
<dbReference type="PANTHER" id="PTHR28204">
    <property type="entry name" value="MITOCHONDRIAL DISTRIBUTION AND MORPHOLOGY PROTEIN 12"/>
    <property type="match status" value="1"/>
</dbReference>
<feature type="region of interest" description="Disordered" evidence="10">
    <location>
        <begin position="65"/>
        <end position="154"/>
    </location>
</feature>
<dbReference type="Proteomes" id="UP000664534">
    <property type="component" value="Unassembled WGS sequence"/>
</dbReference>
<gene>
    <name evidence="9 12" type="primary">MDM12</name>
    <name evidence="12" type="ORF">IMSHALPRED_004568</name>
</gene>